<keyword evidence="2" id="KW-1185">Reference proteome</keyword>
<evidence type="ECO:0000313" key="1">
    <source>
        <dbReference type="EMBL" id="MFC0389438.1"/>
    </source>
</evidence>
<sequence length="107" mass="11786">MSNDAPPLLWRLSGSRSIEVPCTVEIERSFNSLHAHAIPEGVELRPGDRVVVHGAPSSIPDGMVATLRCRATVHRAGWAERNWTMAAALFELTELYHCGFEAKEHAP</sequence>
<accession>A0ABV6J0M7</accession>
<reference evidence="1 2" key="1">
    <citation type="submission" date="2024-09" db="EMBL/GenBank/DDBJ databases">
        <authorList>
            <person name="Sun Q."/>
            <person name="Mori K."/>
        </authorList>
    </citation>
    <scope>NUCLEOTIDE SEQUENCE [LARGE SCALE GENOMIC DNA]</scope>
    <source>
        <strain evidence="1 2">CCM 7468</strain>
    </source>
</reference>
<proteinExistence type="predicted"/>
<dbReference type="Proteomes" id="UP001589789">
    <property type="component" value="Unassembled WGS sequence"/>
</dbReference>
<organism evidence="1 2">
    <name type="scientific">Muricoccus vinaceus</name>
    <dbReference type="NCBI Taxonomy" id="424704"/>
    <lineage>
        <taxon>Bacteria</taxon>
        <taxon>Pseudomonadati</taxon>
        <taxon>Pseudomonadota</taxon>
        <taxon>Alphaproteobacteria</taxon>
        <taxon>Acetobacterales</taxon>
        <taxon>Roseomonadaceae</taxon>
        <taxon>Muricoccus</taxon>
    </lineage>
</organism>
<protein>
    <submittedName>
        <fullName evidence="1">Uncharacterized protein</fullName>
    </submittedName>
</protein>
<gene>
    <name evidence="1" type="ORF">ACFFIC_28405</name>
</gene>
<dbReference type="RefSeq" id="WP_377056810.1">
    <property type="nucleotide sequence ID" value="NZ_JBHLVZ010000113.1"/>
</dbReference>
<comment type="caution">
    <text evidence="1">The sequence shown here is derived from an EMBL/GenBank/DDBJ whole genome shotgun (WGS) entry which is preliminary data.</text>
</comment>
<evidence type="ECO:0000313" key="2">
    <source>
        <dbReference type="Proteomes" id="UP001589789"/>
    </source>
</evidence>
<name>A0ABV6J0M7_9PROT</name>
<dbReference type="EMBL" id="JBHLVZ010000113">
    <property type="protein sequence ID" value="MFC0389438.1"/>
    <property type="molecule type" value="Genomic_DNA"/>
</dbReference>